<dbReference type="RefSeq" id="WP_371392490.1">
    <property type="nucleotide sequence ID" value="NZ_CP163421.1"/>
</dbReference>
<gene>
    <name evidence="2" type="ORF">ACFPB0_08030</name>
</gene>
<reference evidence="3" key="1">
    <citation type="journal article" date="2019" name="Int. J. Syst. Evol. Microbiol.">
        <title>The Global Catalogue of Microorganisms (GCM) 10K type strain sequencing project: providing services to taxonomists for standard genome sequencing and annotation.</title>
        <authorList>
            <consortium name="The Broad Institute Genomics Platform"/>
            <consortium name="The Broad Institute Genome Sequencing Center for Infectious Disease"/>
            <person name="Wu L."/>
            <person name="Ma J."/>
        </authorList>
    </citation>
    <scope>NUCLEOTIDE SEQUENCE [LARGE SCALE GENOMIC DNA]</scope>
    <source>
        <strain evidence="3">CCUG 62981</strain>
    </source>
</reference>
<comment type="caution">
    <text evidence="2">The sequence shown here is derived from an EMBL/GenBank/DDBJ whole genome shotgun (WGS) entry which is preliminary data.</text>
</comment>
<evidence type="ECO:0000313" key="3">
    <source>
        <dbReference type="Proteomes" id="UP001596024"/>
    </source>
</evidence>
<organism evidence="2 3">
    <name type="scientific">Glycocaulis abyssi</name>
    <dbReference type="NCBI Taxonomy" id="1433403"/>
    <lineage>
        <taxon>Bacteria</taxon>
        <taxon>Pseudomonadati</taxon>
        <taxon>Pseudomonadota</taxon>
        <taxon>Alphaproteobacteria</taxon>
        <taxon>Maricaulales</taxon>
        <taxon>Maricaulaceae</taxon>
        <taxon>Glycocaulis</taxon>
    </lineage>
</organism>
<accession>A0ABV9NA79</accession>
<keyword evidence="1" id="KW-1133">Transmembrane helix</keyword>
<feature type="transmembrane region" description="Helical" evidence="1">
    <location>
        <begin position="38"/>
        <end position="56"/>
    </location>
</feature>
<proteinExistence type="predicted"/>
<keyword evidence="1" id="KW-0472">Membrane</keyword>
<keyword evidence="3" id="KW-1185">Reference proteome</keyword>
<evidence type="ECO:0000313" key="2">
    <source>
        <dbReference type="EMBL" id="MFC4725236.1"/>
    </source>
</evidence>
<keyword evidence="1" id="KW-0812">Transmembrane</keyword>
<dbReference type="EMBL" id="JBHSGQ010000003">
    <property type="protein sequence ID" value="MFC4725236.1"/>
    <property type="molecule type" value="Genomic_DNA"/>
</dbReference>
<sequence length="59" mass="6105">MTRFRISLWIAFAGVLALGLTAGGFSLASGMVDQAIAFTWPSAGAALAIALLIPGVRRE</sequence>
<protein>
    <submittedName>
        <fullName evidence="2">Uncharacterized protein</fullName>
    </submittedName>
</protein>
<evidence type="ECO:0000256" key="1">
    <source>
        <dbReference type="SAM" id="Phobius"/>
    </source>
</evidence>
<name>A0ABV9NA79_9PROT</name>
<dbReference type="Proteomes" id="UP001596024">
    <property type="component" value="Unassembled WGS sequence"/>
</dbReference>